<evidence type="ECO:0000256" key="1">
    <source>
        <dbReference type="ARBA" id="ARBA00001957"/>
    </source>
</evidence>
<dbReference type="PANTHER" id="PTHR45527">
    <property type="entry name" value="NONRIBOSOMAL PEPTIDE SYNTHETASE"/>
    <property type="match status" value="1"/>
</dbReference>
<dbReference type="Gene3D" id="3.40.50.12780">
    <property type="entry name" value="N-terminal domain of ligase-like"/>
    <property type="match status" value="1"/>
</dbReference>
<keyword evidence="3" id="KW-0597">Phosphoprotein</keyword>
<dbReference type="InterPro" id="IPR042099">
    <property type="entry name" value="ANL_N_sf"/>
</dbReference>
<dbReference type="Gene3D" id="3.30.559.30">
    <property type="entry name" value="Nonribosomal peptide synthetase, condensation domain"/>
    <property type="match status" value="1"/>
</dbReference>
<dbReference type="InterPro" id="IPR009081">
    <property type="entry name" value="PP-bd_ACP"/>
</dbReference>
<evidence type="ECO:0000313" key="6">
    <source>
        <dbReference type="Proteomes" id="UP001262410"/>
    </source>
</evidence>
<name>A0ABU1JGS9_9PROT</name>
<dbReference type="InterPro" id="IPR045851">
    <property type="entry name" value="AMP-bd_C_sf"/>
</dbReference>
<dbReference type="InterPro" id="IPR006162">
    <property type="entry name" value="Ppantetheine_attach_site"/>
</dbReference>
<dbReference type="EMBL" id="JAVDPW010000001">
    <property type="protein sequence ID" value="MDR6287822.1"/>
    <property type="molecule type" value="Genomic_DNA"/>
</dbReference>
<dbReference type="SUPFAM" id="SSF52777">
    <property type="entry name" value="CoA-dependent acyltransferases"/>
    <property type="match status" value="2"/>
</dbReference>
<organism evidence="5 6">
    <name type="scientific">Inquilinus ginsengisoli</name>
    <dbReference type="NCBI Taxonomy" id="363840"/>
    <lineage>
        <taxon>Bacteria</taxon>
        <taxon>Pseudomonadati</taxon>
        <taxon>Pseudomonadota</taxon>
        <taxon>Alphaproteobacteria</taxon>
        <taxon>Rhodospirillales</taxon>
        <taxon>Rhodospirillaceae</taxon>
        <taxon>Inquilinus</taxon>
    </lineage>
</organism>
<dbReference type="InterPro" id="IPR023213">
    <property type="entry name" value="CAT-like_dom_sf"/>
</dbReference>
<dbReference type="PROSITE" id="PS00455">
    <property type="entry name" value="AMP_BINDING"/>
    <property type="match status" value="1"/>
</dbReference>
<dbReference type="SMART" id="SM00823">
    <property type="entry name" value="PKS_PP"/>
    <property type="match status" value="1"/>
</dbReference>
<dbReference type="Pfam" id="PF00550">
    <property type="entry name" value="PP-binding"/>
    <property type="match status" value="1"/>
</dbReference>
<gene>
    <name evidence="5" type="ORF">E9232_000321</name>
</gene>
<dbReference type="InterPro" id="IPR020845">
    <property type="entry name" value="AMP-binding_CS"/>
</dbReference>
<dbReference type="InterPro" id="IPR036736">
    <property type="entry name" value="ACP-like_sf"/>
</dbReference>
<dbReference type="InterPro" id="IPR001242">
    <property type="entry name" value="Condensation_dom"/>
</dbReference>
<dbReference type="PROSITE" id="PS00012">
    <property type="entry name" value="PHOSPHOPANTETHEINE"/>
    <property type="match status" value="1"/>
</dbReference>
<protein>
    <submittedName>
        <fullName evidence="5">Amino acid adenylation domain-containing protein</fullName>
    </submittedName>
</protein>
<dbReference type="Gene3D" id="1.10.1200.10">
    <property type="entry name" value="ACP-like"/>
    <property type="match status" value="1"/>
</dbReference>
<dbReference type="CDD" id="cd05930">
    <property type="entry name" value="A_NRPS"/>
    <property type="match status" value="1"/>
</dbReference>
<dbReference type="Pfam" id="PF13193">
    <property type="entry name" value="AMP-binding_C"/>
    <property type="match status" value="1"/>
</dbReference>
<dbReference type="InterPro" id="IPR000873">
    <property type="entry name" value="AMP-dep_synth/lig_dom"/>
</dbReference>
<dbReference type="Gene3D" id="3.30.559.10">
    <property type="entry name" value="Chloramphenicol acetyltransferase-like domain"/>
    <property type="match status" value="1"/>
</dbReference>
<comment type="cofactor">
    <cofactor evidence="1">
        <name>pantetheine 4'-phosphate</name>
        <dbReference type="ChEBI" id="CHEBI:47942"/>
    </cofactor>
</comment>
<evidence type="ECO:0000256" key="2">
    <source>
        <dbReference type="ARBA" id="ARBA00022450"/>
    </source>
</evidence>
<dbReference type="InterPro" id="IPR010071">
    <property type="entry name" value="AA_adenyl_dom"/>
</dbReference>
<keyword evidence="6" id="KW-1185">Reference proteome</keyword>
<dbReference type="Pfam" id="PF00668">
    <property type="entry name" value="Condensation"/>
    <property type="match status" value="1"/>
</dbReference>
<comment type="caution">
    <text evidence="5">The sequence shown here is derived from an EMBL/GenBank/DDBJ whole genome shotgun (WGS) entry which is preliminary data.</text>
</comment>
<evidence type="ECO:0000256" key="3">
    <source>
        <dbReference type="ARBA" id="ARBA00022553"/>
    </source>
</evidence>
<dbReference type="Pfam" id="PF00501">
    <property type="entry name" value="AMP-binding"/>
    <property type="match status" value="1"/>
</dbReference>
<dbReference type="InterPro" id="IPR025110">
    <property type="entry name" value="AMP-bd_C"/>
</dbReference>
<dbReference type="PROSITE" id="PS50075">
    <property type="entry name" value="CARRIER"/>
    <property type="match status" value="1"/>
</dbReference>
<evidence type="ECO:0000259" key="4">
    <source>
        <dbReference type="PROSITE" id="PS50075"/>
    </source>
</evidence>
<dbReference type="InterPro" id="IPR020806">
    <property type="entry name" value="PKS_PP-bd"/>
</dbReference>
<feature type="domain" description="Carrier" evidence="4">
    <location>
        <begin position="957"/>
        <end position="1034"/>
    </location>
</feature>
<dbReference type="SUPFAM" id="SSF56801">
    <property type="entry name" value="Acetyl-CoA synthetase-like"/>
    <property type="match status" value="1"/>
</dbReference>
<evidence type="ECO:0000313" key="5">
    <source>
        <dbReference type="EMBL" id="MDR6287822.1"/>
    </source>
</evidence>
<dbReference type="PANTHER" id="PTHR45527:SF1">
    <property type="entry name" value="FATTY ACID SYNTHASE"/>
    <property type="match status" value="1"/>
</dbReference>
<dbReference type="SUPFAM" id="SSF47336">
    <property type="entry name" value="ACP-like"/>
    <property type="match status" value="1"/>
</dbReference>
<reference evidence="5 6" key="1">
    <citation type="submission" date="2023-07" db="EMBL/GenBank/DDBJ databases">
        <title>Sorghum-associated microbial communities from plants grown in Nebraska, USA.</title>
        <authorList>
            <person name="Schachtman D."/>
        </authorList>
    </citation>
    <scope>NUCLEOTIDE SEQUENCE [LARGE SCALE GENOMIC DNA]</scope>
    <source>
        <strain evidence="5 6">584</strain>
    </source>
</reference>
<keyword evidence="2" id="KW-0596">Phosphopantetheine</keyword>
<dbReference type="RefSeq" id="WP_309791736.1">
    <property type="nucleotide sequence ID" value="NZ_JAVDPW010000001.1"/>
</dbReference>
<dbReference type="Proteomes" id="UP001262410">
    <property type="component" value="Unassembled WGS sequence"/>
</dbReference>
<dbReference type="NCBIfam" id="TIGR01733">
    <property type="entry name" value="AA-adenyl-dom"/>
    <property type="match status" value="1"/>
</dbReference>
<accession>A0ABU1JGS9</accession>
<sequence length="1072" mass="112406">MTDLALSAAAAETWPLGPEQRAAAEHPDDALLLTIDITGGLDEARLRAALLRVAGRHEILRTAFVAVPGYRGLRAQPLDAPAVPGWAVLDLRGRADAAAALAQDLAAQRAAGFDLAIGQTLRAALYRLGDAEWRLALLASPLVADRGALDLLFRALHDDYAGAAVPANEDAVAYAQYVDWRAEMATDEDAAEGRRYWQDHLGAAASLPLHLPYRRRDAGPAARASREAPVDAAVATRLADLATARGVALDTVLQAAWWALLARISGRPEMVVGWQQDCRRSYGAFADTIGAFDKVLPLRLAIDPAETLGALLDRLGPVLDLHLGWQEHWAVDALGRDDHLAAGFQVSARASAWAPARLDGGAWRLASLPGPQAFELALEARLADDGTLRTVALHHDAGRYADAAAATLLEQYLALLAALPDQLATPVGALSPIGAAERSRLLAFDGTARAAGPGPSLPALIARWGRETPAAPALAGGDAVLDYATLNARVDRLAAWLAGRGVGRDAVVALDMARSAGMVVALLAVWRAGGTYLPLDPQWPQARRRQLIDQARPVLVLAEGPDPVSSETVPVHTLGAAVAATDTAALPDPAVDDPGHAAYVLFTSGSTGTPKGVVIEHGQLRTYVEAVSDALGLAGCRRFALTSTVAADLGNTVLFGALRHGACLVVADDAEMADGAAFAGFLRGHAIDCAKLVPSHLAALLDTPSPALPGTLVLGGEATPKALVDRVLAIAPQCRVFNHYGPTETTVGVLVHAHDPAAPAWAGDALPLSRVLDGSEIRVLDAAGQPVPTGAVGELHIGGAQLARGYLHGDPDGAFVIRDGRRLYRSGDLARILPEGGLQLIGRADHQAKIRGYRVEPGEVEAALKDLDGVQQAAVIVHRSESGDVRLVAYVTLDPAEADTATRMAALRPALAARLPDAMVPAQLFALDRMPRLTNGKIDRRGLPDPATLAGAGAKVAPRDPVETLLCQVTAELLERPADAIGVTDDFFEMGGNSLQVIKLVARIRKLFQVEVPPGIVFDHPSIAALAQALRGHAAPGRIEQIAGLRLSLDAMGEEERAALLAKARQAQAKAP</sequence>
<dbReference type="Gene3D" id="3.30.300.30">
    <property type="match status" value="1"/>
</dbReference>
<proteinExistence type="predicted"/>